<feature type="compositionally biased region" description="Polar residues" evidence="1">
    <location>
        <begin position="97"/>
        <end position="116"/>
    </location>
</feature>
<sequence length="192" mass="19683">MSPDQKPEWFEIADTDNATSPRKVAKTIPLLALAAVVAIIGVGTVFAQTQQEPPANAVENATAPATQADPVATTTQPSADPVVVPATSTPAAGSASMERTNPNPSLTVETVSTPASNEEPVSAPAPKVTNKTEEPAKVPTPIESTSVKAPTPIKAPTIGVKPPKGGEHEGNEHKNSGDHEGDDEGDDEGEDD</sequence>
<dbReference type="AlphaFoldDB" id="A0A6J6ZVQ2"/>
<feature type="compositionally biased region" description="Basic and acidic residues" evidence="1">
    <location>
        <begin position="164"/>
        <end position="179"/>
    </location>
</feature>
<keyword evidence="2" id="KW-1133">Transmembrane helix</keyword>
<evidence type="ECO:0000256" key="2">
    <source>
        <dbReference type="SAM" id="Phobius"/>
    </source>
</evidence>
<proteinExistence type="predicted"/>
<gene>
    <name evidence="3" type="ORF">UFOPK3167_00515</name>
</gene>
<organism evidence="3">
    <name type="scientific">freshwater metagenome</name>
    <dbReference type="NCBI Taxonomy" id="449393"/>
    <lineage>
        <taxon>unclassified sequences</taxon>
        <taxon>metagenomes</taxon>
        <taxon>ecological metagenomes</taxon>
    </lineage>
</organism>
<feature type="compositionally biased region" description="Low complexity" evidence="1">
    <location>
        <begin position="85"/>
        <end position="96"/>
    </location>
</feature>
<accession>A0A6J6ZVQ2</accession>
<reference evidence="3" key="1">
    <citation type="submission" date="2020-05" db="EMBL/GenBank/DDBJ databases">
        <authorList>
            <person name="Chiriac C."/>
            <person name="Salcher M."/>
            <person name="Ghai R."/>
            <person name="Kavagutti S V."/>
        </authorList>
    </citation>
    <scope>NUCLEOTIDE SEQUENCE</scope>
</reference>
<feature type="region of interest" description="Disordered" evidence="1">
    <location>
        <begin position="54"/>
        <end position="192"/>
    </location>
</feature>
<feature type="transmembrane region" description="Helical" evidence="2">
    <location>
        <begin position="28"/>
        <end position="47"/>
    </location>
</feature>
<dbReference type="EMBL" id="CAFABF010000015">
    <property type="protein sequence ID" value="CAB4824578.1"/>
    <property type="molecule type" value="Genomic_DNA"/>
</dbReference>
<protein>
    <submittedName>
        <fullName evidence="3">Unannotated protein</fullName>
    </submittedName>
</protein>
<evidence type="ECO:0000256" key="1">
    <source>
        <dbReference type="SAM" id="MobiDB-lite"/>
    </source>
</evidence>
<keyword evidence="2" id="KW-0472">Membrane</keyword>
<evidence type="ECO:0000313" key="3">
    <source>
        <dbReference type="EMBL" id="CAB4824578.1"/>
    </source>
</evidence>
<keyword evidence="2" id="KW-0812">Transmembrane</keyword>
<feature type="region of interest" description="Disordered" evidence="1">
    <location>
        <begin position="1"/>
        <end position="21"/>
    </location>
</feature>
<feature type="compositionally biased region" description="Acidic residues" evidence="1">
    <location>
        <begin position="180"/>
        <end position="192"/>
    </location>
</feature>
<name>A0A6J6ZVQ2_9ZZZZ</name>